<accession>A0A1M6LDB5</accession>
<feature type="region of interest" description="Disordered" evidence="1">
    <location>
        <begin position="367"/>
        <end position="386"/>
    </location>
</feature>
<protein>
    <submittedName>
        <fullName evidence="2">Uncharacterized protein</fullName>
    </submittedName>
</protein>
<name>A0A1M6LDB5_9PROT</name>
<organism evidence="2 3">
    <name type="scientific">Muricoccus roseus</name>
    <dbReference type="NCBI Taxonomy" id="198092"/>
    <lineage>
        <taxon>Bacteria</taxon>
        <taxon>Pseudomonadati</taxon>
        <taxon>Pseudomonadota</taxon>
        <taxon>Alphaproteobacteria</taxon>
        <taxon>Acetobacterales</taxon>
        <taxon>Roseomonadaceae</taxon>
        <taxon>Muricoccus</taxon>
    </lineage>
</organism>
<feature type="compositionally biased region" description="Polar residues" evidence="1">
    <location>
        <begin position="674"/>
        <end position="686"/>
    </location>
</feature>
<evidence type="ECO:0000256" key="1">
    <source>
        <dbReference type="SAM" id="MobiDB-lite"/>
    </source>
</evidence>
<evidence type="ECO:0000313" key="3">
    <source>
        <dbReference type="Proteomes" id="UP000184387"/>
    </source>
</evidence>
<dbReference type="EMBL" id="FQZF01000018">
    <property type="protein sequence ID" value="SHJ69209.1"/>
    <property type="molecule type" value="Genomic_DNA"/>
</dbReference>
<reference evidence="2 3" key="1">
    <citation type="submission" date="2016-11" db="EMBL/GenBank/DDBJ databases">
        <authorList>
            <person name="Jaros S."/>
            <person name="Januszkiewicz K."/>
            <person name="Wedrychowicz H."/>
        </authorList>
    </citation>
    <scope>NUCLEOTIDE SEQUENCE [LARGE SCALE GENOMIC DNA]</scope>
    <source>
        <strain evidence="2 3">DSM 14916</strain>
    </source>
</reference>
<sequence>MTASSVGALSVTISAVDALSKPLLAMRRGAIDLSAGFAKLRAETSRGFGFDRLRTGARSAAESLSAIVPSLSAITAAGSVVGVYRLADGWARMGANLGRVAYRTRTAVPDLNSLQAAARIAGSSAEDMAQGLEGLGDAITDAMGGRDDTAMMYLRQLRVSLRDANGQARTAADVLPEVAGALEGIGNPALTARVMAALRLPPGLLPLIVRGRRGLRELREEADRYGATSEEGARAARQFEEAQGRLSLAGQGLANTLAARLAPVMVPLMDRFGTWLAMNREWVGLKVDQGIGLVADGFNAMPWQAIREGAGHVGEIARDLGQIGFPEGFGRELGEILRTWNSWYQSVRAFSESPLGRWFFDRDASSAGQGKRWSLSGPIGTLPEGDAAAAAEERQRRAETDGQDYIPRRRDDWLGRQWNGLLDAGRESAARRQGAAATAPGTLDDADRGWRAWRQVGENLAAVFGLVNRPERITGLAPGHTRRQAQDDLPAGDVTGREGGAPRGIRNNNPLNLSYVPGQQGLDASRPHDGRFGRYATMEAGIAASVRQMQIHAQRRGADTLGKMITLWAPPQDRNDTAGYIQRVAAETGLDPNARMDWQDAGALRRVVGAMARMENGRGVDAGQIERGVALGLGRPAAASSGPGQGVAPPAAGPSGAGEARPGMDIRVRVESPLPTTVTTRTSDGQSRVVRPELGTTP</sequence>
<dbReference type="STRING" id="198092.SAMN02745194_03137"/>
<evidence type="ECO:0000313" key="2">
    <source>
        <dbReference type="EMBL" id="SHJ69209.1"/>
    </source>
</evidence>
<dbReference type="OrthoDB" id="8410204at2"/>
<dbReference type="AlphaFoldDB" id="A0A1M6LDB5"/>
<dbReference type="Proteomes" id="UP000184387">
    <property type="component" value="Unassembled WGS sequence"/>
</dbReference>
<dbReference type="RefSeq" id="WP_073136359.1">
    <property type="nucleotide sequence ID" value="NZ_FQZF01000018.1"/>
</dbReference>
<keyword evidence="3" id="KW-1185">Reference proteome</keyword>
<proteinExistence type="predicted"/>
<feature type="region of interest" description="Disordered" evidence="1">
    <location>
        <begin position="636"/>
        <end position="698"/>
    </location>
</feature>
<gene>
    <name evidence="2" type="ORF">SAMN02745194_03137</name>
</gene>
<feature type="compositionally biased region" description="Low complexity" evidence="1">
    <location>
        <begin position="636"/>
        <end position="661"/>
    </location>
</feature>